<comment type="similarity">
    <text evidence="3">Belongs to the class-V pyridoxal-phosphate-dependent aminotransferase family. EgtE subfamily.</text>
</comment>
<dbReference type="GO" id="GO:1990411">
    <property type="term" value="F:hercynylcysteine sulfoxide lyase activity (ergothioneine-forming)"/>
    <property type="evidence" value="ECO:0007669"/>
    <property type="project" value="RHEA"/>
</dbReference>
<sequence>MQVPARASQCRAGGGGAASYPVVDRRRRRLRIVTGRQVSTLADRWRAARPPAAGLHLDSAACSRQSFAVLDAAAQHARHEAEVGGYVAAEAAGPVLDAGRAAVAQLCGMPDAEVVFTTGSLHALDLLLGSWPRKGASLACLPGEYGPNLAVMAAHGCTVRFLPTLDSGRLALDDAAFMLEDDPPDLVHLTPVASHRGTVQPLPMMATLCRELGLSLVVDAAQALGQVDCAVGADVAYSSSRKWLAGPRGVGVLAARPDLMDRLTPRLPAPQWARKAGPLPVARQLEFGEANIAARVGFSVALGEHLAYGPQRVRARLTELGGLTRNLLADVDGWLVVEQVDEPSAITTLVPIDGAEPQLIRDWLLAERRILTTYAGVERAPQEMTTPVLRISPHLDTTAEELEVFAEALIAATAATAT</sequence>
<dbReference type="PANTHER" id="PTHR43586">
    <property type="entry name" value="CYSTEINE DESULFURASE"/>
    <property type="match status" value="1"/>
</dbReference>
<comment type="catalytic activity">
    <reaction evidence="3">
        <text>S-(hercyn-2-yl)-L-cysteine S-oxide + AH2 + H(+) = ergothioneine + pyruvate + A + NH4(+)</text>
        <dbReference type="Rhea" id="RHEA:42688"/>
        <dbReference type="ChEBI" id="CHEBI:13193"/>
        <dbReference type="ChEBI" id="CHEBI:15361"/>
        <dbReference type="ChEBI" id="CHEBI:15378"/>
        <dbReference type="ChEBI" id="CHEBI:17499"/>
        <dbReference type="ChEBI" id="CHEBI:28938"/>
        <dbReference type="ChEBI" id="CHEBI:82706"/>
        <dbReference type="ChEBI" id="CHEBI:134344"/>
    </reaction>
</comment>
<dbReference type="EC" id="4.4.-.-" evidence="3"/>
<evidence type="ECO:0000256" key="3">
    <source>
        <dbReference type="HAMAP-Rule" id="MF_02038"/>
    </source>
</evidence>
<accession>A0A5B1BS17</accession>
<dbReference type="InterPro" id="IPR027563">
    <property type="entry name" value="EgtE"/>
</dbReference>
<dbReference type="InterPro" id="IPR015421">
    <property type="entry name" value="PyrdxlP-dep_Trfase_major"/>
</dbReference>
<dbReference type="EMBL" id="VTZN01000056">
    <property type="protein sequence ID" value="KAA1250133.1"/>
    <property type="molecule type" value="Genomic_DNA"/>
</dbReference>
<dbReference type="OrthoDB" id="9808002at2"/>
<feature type="modified residue" description="N6-(pyridoxal phosphate)lysine" evidence="3">
    <location>
        <position position="242"/>
    </location>
</feature>
<dbReference type="Proteomes" id="UP000324701">
    <property type="component" value="Unassembled WGS sequence"/>
</dbReference>
<proteinExistence type="inferred from homology"/>
<dbReference type="AlphaFoldDB" id="A0A5B1BS17"/>
<keyword evidence="2 3" id="KW-0663">Pyridoxal phosphate</keyword>
<keyword evidence="3" id="KW-0456">Lyase</keyword>
<evidence type="ECO:0000313" key="5">
    <source>
        <dbReference type="EMBL" id="KAA1250133.1"/>
    </source>
</evidence>
<name>A0A5B1BS17_MYCSI</name>
<dbReference type="PANTHER" id="PTHR43586:SF8">
    <property type="entry name" value="CYSTEINE DESULFURASE 1, CHLOROPLASTIC"/>
    <property type="match status" value="1"/>
</dbReference>
<evidence type="ECO:0000259" key="4">
    <source>
        <dbReference type="Pfam" id="PF00266"/>
    </source>
</evidence>
<dbReference type="UniPathway" id="UPA01014"/>
<gene>
    <name evidence="3 5" type="primary">egtE</name>
    <name evidence="5" type="ORF">F0Q45_11235</name>
</gene>
<dbReference type="InterPro" id="IPR015422">
    <property type="entry name" value="PyrdxlP-dep_Trfase_small"/>
</dbReference>
<comment type="cofactor">
    <cofactor evidence="1 3">
        <name>pyridoxal 5'-phosphate</name>
        <dbReference type="ChEBI" id="CHEBI:597326"/>
    </cofactor>
</comment>
<dbReference type="Gene3D" id="3.40.640.10">
    <property type="entry name" value="Type I PLP-dependent aspartate aminotransferase-like (Major domain)"/>
    <property type="match status" value="1"/>
</dbReference>
<comment type="pathway">
    <text evidence="3">Amino-acid biosynthesis; ergothioneine biosynthesis.</text>
</comment>
<reference evidence="5 6" key="1">
    <citation type="submission" date="2019-09" db="EMBL/GenBank/DDBJ databases">
        <title>Report of infection by Mycobacterium simiae a patient suffering from pulmonary tuberculosis.</title>
        <authorList>
            <person name="Mohanty P.S."/>
            <person name="Bansal A.K."/>
            <person name="Singh H."/>
            <person name="Sharma S."/>
            <person name="Patil S.A."/>
            <person name="Upadhaya P."/>
            <person name="Singh P.K."/>
            <person name="Kumar D."/>
            <person name="Kumar S."/>
            <person name="Singh R.K."/>
            <person name="Chaudhary B."/>
        </authorList>
    </citation>
    <scope>NUCLEOTIDE SEQUENCE [LARGE SCALE GENOMIC DNA]</scope>
    <source>
        <strain evidence="5 6">JAL-560-SIM</strain>
    </source>
</reference>
<dbReference type="Pfam" id="PF00266">
    <property type="entry name" value="Aminotran_5"/>
    <property type="match status" value="1"/>
</dbReference>
<evidence type="ECO:0000256" key="2">
    <source>
        <dbReference type="ARBA" id="ARBA00022898"/>
    </source>
</evidence>
<comment type="caution">
    <text evidence="5">The sequence shown here is derived from an EMBL/GenBank/DDBJ whole genome shotgun (WGS) entry which is preliminary data.</text>
</comment>
<feature type="domain" description="Aminotransferase class V" evidence="4">
    <location>
        <begin position="57"/>
        <end position="404"/>
    </location>
</feature>
<dbReference type="HAMAP" id="MF_02038">
    <property type="entry name" value="EgtE"/>
    <property type="match status" value="1"/>
</dbReference>
<evidence type="ECO:0000313" key="6">
    <source>
        <dbReference type="Proteomes" id="UP000324701"/>
    </source>
</evidence>
<comment type="function">
    <text evidence="3">Probably catalyzes the conversion of hercynylcysteine sulfoxide to ergothioneine.</text>
</comment>
<keyword evidence="6" id="KW-1185">Reference proteome</keyword>
<dbReference type="InterPro" id="IPR000192">
    <property type="entry name" value="Aminotrans_V_dom"/>
</dbReference>
<protein>
    <recommendedName>
        <fullName evidence="3">Probable hercynylcysteine sulfoxide lyase</fullName>
        <ecNumber evidence="3">4.4.-.-</ecNumber>
    </recommendedName>
</protein>
<organism evidence="5 6">
    <name type="scientific">Mycobacterium simiae</name>
    <name type="common">Mycobacterium habana</name>
    <dbReference type="NCBI Taxonomy" id="1784"/>
    <lineage>
        <taxon>Bacteria</taxon>
        <taxon>Bacillati</taxon>
        <taxon>Actinomycetota</taxon>
        <taxon>Actinomycetes</taxon>
        <taxon>Mycobacteriales</taxon>
        <taxon>Mycobacteriaceae</taxon>
        <taxon>Mycobacterium</taxon>
        <taxon>Mycobacterium simiae complex</taxon>
    </lineage>
</organism>
<dbReference type="NCBIfam" id="TIGR04343">
    <property type="entry name" value="egtE_PLP_lyase"/>
    <property type="match status" value="1"/>
</dbReference>
<dbReference type="InterPro" id="IPR015424">
    <property type="entry name" value="PyrdxlP-dep_Trfase"/>
</dbReference>
<dbReference type="Gene3D" id="3.90.1150.10">
    <property type="entry name" value="Aspartate Aminotransferase, domain 1"/>
    <property type="match status" value="1"/>
</dbReference>
<evidence type="ECO:0000256" key="1">
    <source>
        <dbReference type="ARBA" id="ARBA00001933"/>
    </source>
</evidence>
<dbReference type="SUPFAM" id="SSF53383">
    <property type="entry name" value="PLP-dependent transferases"/>
    <property type="match status" value="1"/>
</dbReference>